<dbReference type="EMBL" id="CP128399">
    <property type="protein sequence ID" value="WJW67185.1"/>
    <property type="molecule type" value="Genomic_DNA"/>
</dbReference>
<feature type="domain" description="FAD/NAD(P)-binding" evidence="1">
    <location>
        <begin position="3"/>
        <end position="287"/>
    </location>
</feature>
<evidence type="ECO:0000313" key="3">
    <source>
        <dbReference type="EMBL" id="WJW67185.1"/>
    </source>
</evidence>
<dbReference type="EMBL" id="JACATZ010000001">
    <property type="protein sequence ID" value="NWJ45310.1"/>
    <property type="molecule type" value="Genomic_DNA"/>
</dbReference>
<evidence type="ECO:0000313" key="2">
    <source>
        <dbReference type="EMBL" id="NWJ45310.1"/>
    </source>
</evidence>
<dbReference type="GO" id="GO:0016491">
    <property type="term" value="F:oxidoreductase activity"/>
    <property type="evidence" value="ECO:0007669"/>
    <property type="project" value="InterPro"/>
</dbReference>
<dbReference type="InterPro" id="IPR023753">
    <property type="entry name" value="FAD/NAD-binding_dom"/>
</dbReference>
<protein>
    <submittedName>
        <fullName evidence="2">NAD(P)/FAD-dependent oxidoreductase</fullName>
    </submittedName>
</protein>
<dbReference type="Gene3D" id="3.50.50.60">
    <property type="entry name" value="FAD/NAD(P)-binding domain"/>
    <property type="match status" value="2"/>
</dbReference>
<evidence type="ECO:0000313" key="5">
    <source>
        <dbReference type="Proteomes" id="UP001431572"/>
    </source>
</evidence>
<gene>
    <name evidence="2" type="ORF">HXX08_05465</name>
    <name evidence="3" type="ORF">OZ401_000441</name>
</gene>
<evidence type="ECO:0000313" key="4">
    <source>
        <dbReference type="Proteomes" id="UP000521676"/>
    </source>
</evidence>
<accession>A0A8T7M0G4</accession>
<dbReference type="InterPro" id="IPR052541">
    <property type="entry name" value="SQRD"/>
</dbReference>
<sequence>MKRIVVLGGGTGGTLVANLLAKKLKPSEAEITVVSASARHLYQPGWLYVPFGRQDPRALSKPVRSLLRKRVNLVIGEVSQLETEKQQITLSDGNTVEYDYLIIATGSHIYPDDIPGFKEGVNHFYTEEASFHLHAALEEFQGGKIVVGVGGLPHKCPVAPLEFTFLLEEYLHHRGLRDKTEIIYTYPLNRVFSIQSVADTAQPLLEERKITIETFFNLEEVDAEAKILKSMECTELNYDLAVMTPPHRGAKFLQGHPIADASGWVKTERNTLQVNGIRNIWALGDTTDLPISKAGSTAHFEAPVIVERLSADLRGIELDPKHSEYKGHVMCFLESGYGKASMLDFNYEHPPKLHEPSTIVHFQKMAFNKAYWYLVPTGVL</sequence>
<dbReference type="PANTHER" id="PTHR43755">
    <property type="match status" value="1"/>
</dbReference>
<reference evidence="3" key="2">
    <citation type="journal article" date="2024" name="Nature">
        <title>Anoxygenic phototroph of the Chloroflexota uses a type I reaction centre.</title>
        <authorList>
            <person name="Tsuji J.M."/>
            <person name="Shaw N.A."/>
            <person name="Nagashima S."/>
            <person name="Venkiteswaran J.J."/>
            <person name="Schiff S.L."/>
            <person name="Watanabe T."/>
            <person name="Fukui M."/>
            <person name="Hanada S."/>
            <person name="Tank M."/>
            <person name="Neufeld J.D."/>
        </authorList>
    </citation>
    <scope>NUCLEOTIDE SEQUENCE</scope>
    <source>
        <strain evidence="3">L227-S17</strain>
    </source>
</reference>
<evidence type="ECO:0000259" key="1">
    <source>
        <dbReference type="Pfam" id="PF07992"/>
    </source>
</evidence>
<name>A0A8T7M0G4_9CHLR</name>
<dbReference type="SUPFAM" id="SSF51905">
    <property type="entry name" value="FAD/NAD(P)-binding domain"/>
    <property type="match status" value="2"/>
</dbReference>
<dbReference type="PRINTS" id="PR00368">
    <property type="entry name" value="FADPNR"/>
</dbReference>
<dbReference type="AlphaFoldDB" id="A0A8T7M0G4"/>
<dbReference type="PANTHER" id="PTHR43755:SF1">
    <property type="entry name" value="FAD-DEPENDENT PYRIDINE NUCLEOTIDE-DISULPHIDE OXIDOREDUCTASE"/>
    <property type="match status" value="1"/>
</dbReference>
<dbReference type="Pfam" id="PF07992">
    <property type="entry name" value="Pyr_redox_2"/>
    <property type="match status" value="1"/>
</dbReference>
<dbReference type="Proteomes" id="UP000521676">
    <property type="component" value="Unassembled WGS sequence"/>
</dbReference>
<keyword evidence="5" id="KW-1185">Reference proteome</keyword>
<reference evidence="2 4" key="1">
    <citation type="submission" date="2020-06" db="EMBL/GenBank/DDBJ databases">
        <title>Anoxygenic phototrophic Chloroflexota member uses a Type I reaction center.</title>
        <authorList>
            <person name="Tsuji J.M."/>
            <person name="Shaw N.A."/>
            <person name="Nagashima S."/>
            <person name="Venkiteswaran J."/>
            <person name="Schiff S.L."/>
            <person name="Hanada S."/>
            <person name="Tank M."/>
            <person name="Neufeld J.D."/>
        </authorList>
    </citation>
    <scope>NUCLEOTIDE SEQUENCE [LARGE SCALE GENOMIC DNA]</scope>
    <source>
        <strain evidence="2">L227-S17</strain>
    </source>
</reference>
<dbReference type="Proteomes" id="UP001431572">
    <property type="component" value="Chromosome 1"/>
</dbReference>
<dbReference type="InterPro" id="IPR036188">
    <property type="entry name" value="FAD/NAD-bd_sf"/>
</dbReference>
<dbReference type="RefSeq" id="WP_341469083.1">
    <property type="nucleotide sequence ID" value="NZ_CP128399.1"/>
</dbReference>
<organism evidence="2 4">
    <name type="scientific">Candidatus Chlorohelix allophototropha</name>
    <dbReference type="NCBI Taxonomy" id="3003348"/>
    <lineage>
        <taxon>Bacteria</taxon>
        <taxon>Bacillati</taxon>
        <taxon>Chloroflexota</taxon>
        <taxon>Chloroflexia</taxon>
        <taxon>Candidatus Chloroheliales</taxon>
        <taxon>Candidatus Chloroheliaceae</taxon>
        <taxon>Candidatus Chlorohelix</taxon>
    </lineage>
</organism>
<proteinExistence type="predicted"/>